<evidence type="ECO:0000256" key="1">
    <source>
        <dbReference type="SAM" id="MobiDB-lite"/>
    </source>
</evidence>
<sequence>MDDSTATTPAPTPAPASAARAVPPPEAWAVRAARLAVACVLPSSLWRVALALGVPLGFSAGVLREELHSPGWGTAYMLGLSLLSEALAFLTLGLVRPWGEVMPRWIPVLGGRRVVPRAAVTAAATGAVLLSLLFTLLPVVQILFVHVEHDLHGGRLWLMRACYLPLVAWGPLLAAVTVSYHRRHRPPQLPATAVPPVCPVGR</sequence>
<keyword evidence="2" id="KW-0472">Membrane</keyword>
<accession>A0A9X7JL68</accession>
<keyword evidence="2" id="KW-1133">Transmembrane helix</keyword>
<comment type="caution">
    <text evidence="3">The sequence shown here is derived from an EMBL/GenBank/DDBJ whole genome shotgun (WGS) entry which is preliminary data.</text>
</comment>
<keyword evidence="4" id="KW-1185">Reference proteome</keyword>
<dbReference type="Proteomes" id="UP000242427">
    <property type="component" value="Unassembled WGS sequence"/>
</dbReference>
<dbReference type="AlphaFoldDB" id="A0A9X7JL68"/>
<dbReference type="OrthoDB" id="2717873at2"/>
<dbReference type="EMBL" id="PXWG01000103">
    <property type="protein sequence ID" value="PSJ25773.1"/>
    <property type="molecule type" value="Genomic_DNA"/>
</dbReference>
<evidence type="ECO:0000313" key="3">
    <source>
        <dbReference type="EMBL" id="PSJ25773.1"/>
    </source>
</evidence>
<gene>
    <name evidence="3" type="ORF">B7P34_26445</name>
</gene>
<name>A0A9X7JL68_9ACTN</name>
<evidence type="ECO:0000313" key="4">
    <source>
        <dbReference type="Proteomes" id="UP000242427"/>
    </source>
</evidence>
<keyword evidence="2" id="KW-0812">Transmembrane</keyword>
<protein>
    <recommendedName>
        <fullName evidence="5">DUF3995 domain-containing protein</fullName>
    </recommendedName>
</protein>
<proteinExistence type="predicted"/>
<feature type="transmembrane region" description="Helical" evidence="2">
    <location>
        <begin position="157"/>
        <end position="180"/>
    </location>
</feature>
<feature type="transmembrane region" description="Helical" evidence="2">
    <location>
        <begin position="75"/>
        <end position="98"/>
    </location>
</feature>
<organism evidence="3 4">
    <name type="scientific">Streptosporangium nondiastaticum</name>
    <dbReference type="NCBI Taxonomy" id="35764"/>
    <lineage>
        <taxon>Bacteria</taxon>
        <taxon>Bacillati</taxon>
        <taxon>Actinomycetota</taxon>
        <taxon>Actinomycetes</taxon>
        <taxon>Streptosporangiales</taxon>
        <taxon>Streptosporangiaceae</taxon>
        <taxon>Streptosporangium</taxon>
    </lineage>
</organism>
<evidence type="ECO:0000256" key="2">
    <source>
        <dbReference type="SAM" id="Phobius"/>
    </source>
</evidence>
<feature type="transmembrane region" description="Helical" evidence="2">
    <location>
        <begin position="44"/>
        <end position="63"/>
    </location>
</feature>
<feature type="region of interest" description="Disordered" evidence="1">
    <location>
        <begin position="1"/>
        <end position="20"/>
    </location>
</feature>
<reference evidence="3 4" key="1">
    <citation type="submission" date="2018-03" db="EMBL/GenBank/DDBJ databases">
        <title>Chitinolytic properties of Streptosporangium nondiastaticum TBG75A20.</title>
        <authorList>
            <person name="Gayathri V."/>
            <person name="Shiburaj S."/>
        </authorList>
    </citation>
    <scope>NUCLEOTIDE SEQUENCE [LARGE SCALE GENOMIC DNA]</scope>
    <source>
        <strain evidence="3 4">TBG75A20</strain>
    </source>
</reference>
<evidence type="ECO:0008006" key="5">
    <source>
        <dbReference type="Google" id="ProtNLM"/>
    </source>
</evidence>
<feature type="transmembrane region" description="Helical" evidence="2">
    <location>
        <begin position="118"/>
        <end position="145"/>
    </location>
</feature>